<dbReference type="Proteomes" id="UP001170481">
    <property type="component" value="Unassembled WGS sequence"/>
</dbReference>
<sequence>MTDEPTIRRVALIRHADYHQQIDTPSALQPFPLTRRGERQAREGAEEVLTLCQAHGWQPASTVHASSLLRAWQTAQVMNEVMGDRTEREFSLMAHDALWERSLGSAANLTTAQIAEAVRHDPRVDFLPADWKSNSHFRLPLPGAESLMQAGQRVADFIASLPASPSPSVSAPTSTPTSGATLTLIVGHGAALRHAAHLLGVLDFDQIAGLSMHHARPVVIEETSSGSWRHVAGEWKVRQRHEPAQD</sequence>
<dbReference type="PANTHER" id="PTHR48100">
    <property type="entry name" value="BROAD-SPECIFICITY PHOSPHATASE YOR283W-RELATED"/>
    <property type="match status" value="1"/>
</dbReference>
<dbReference type="Pfam" id="PF00300">
    <property type="entry name" value="His_Phos_1"/>
    <property type="match status" value="1"/>
</dbReference>
<evidence type="ECO:0000313" key="2">
    <source>
        <dbReference type="Proteomes" id="UP001170481"/>
    </source>
</evidence>
<comment type="caution">
    <text evidence="1">The sequence shown here is derived from an EMBL/GenBank/DDBJ whole genome shotgun (WGS) entry which is preliminary data.</text>
</comment>
<dbReference type="AlphaFoldDB" id="A0AAP4TYX0"/>
<accession>A0AAP4TYX0</accession>
<protein>
    <submittedName>
        <fullName evidence="1">Histidine phosphatase family protein</fullName>
    </submittedName>
</protein>
<dbReference type="InterPro" id="IPR013078">
    <property type="entry name" value="His_Pase_superF_clade-1"/>
</dbReference>
<dbReference type="Gene3D" id="3.40.50.1240">
    <property type="entry name" value="Phosphoglycerate mutase-like"/>
    <property type="match status" value="1"/>
</dbReference>
<dbReference type="GO" id="GO:0005737">
    <property type="term" value="C:cytoplasm"/>
    <property type="evidence" value="ECO:0007669"/>
    <property type="project" value="TreeGrafter"/>
</dbReference>
<dbReference type="RefSeq" id="WP_054555996.1">
    <property type="nucleotide sequence ID" value="NZ_JAUORK010000005.1"/>
</dbReference>
<dbReference type="GO" id="GO:0016791">
    <property type="term" value="F:phosphatase activity"/>
    <property type="evidence" value="ECO:0007669"/>
    <property type="project" value="TreeGrafter"/>
</dbReference>
<reference evidence="1" key="1">
    <citation type="submission" date="2023-07" db="EMBL/GenBank/DDBJ databases">
        <title>Genome content predicts the carbon catabolic preferences of heterotrophic bacteria.</title>
        <authorList>
            <person name="Gralka M."/>
        </authorList>
    </citation>
    <scope>NUCLEOTIDE SEQUENCE</scope>
    <source>
        <strain evidence="1">C2R13</strain>
    </source>
</reference>
<dbReference type="EMBL" id="JAUORK010000005">
    <property type="protein sequence ID" value="MDO6671671.1"/>
    <property type="molecule type" value="Genomic_DNA"/>
</dbReference>
<organism evidence="1 2">
    <name type="scientific">Cobetia amphilecti</name>
    <dbReference type="NCBI Taxonomy" id="1055104"/>
    <lineage>
        <taxon>Bacteria</taxon>
        <taxon>Pseudomonadati</taxon>
        <taxon>Pseudomonadota</taxon>
        <taxon>Gammaproteobacteria</taxon>
        <taxon>Oceanospirillales</taxon>
        <taxon>Halomonadaceae</taxon>
        <taxon>Cobetia</taxon>
    </lineage>
</organism>
<dbReference type="SUPFAM" id="SSF53254">
    <property type="entry name" value="Phosphoglycerate mutase-like"/>
    <property type="match status" value="1"/>
</dbReference>
<dbReference type="PANTHER" id="PTHR48100:SF1">
    <property type="entry name" value="HISTIDINE PHOSPHATASE FAMILY PROTEIN-RELATED"/>
    <property type="match status" value="1"/>
</dbReference>
<dbReference type="InterPro" id="IPR050275">
    <property type="entry name" value="PGM_Phosphatase"/>
</dbReference>
<dbReference type="InterPro" id="IPR029033">
    <property type="entry name" value="His_PPase_superfam"/>
</dbReference>
<gene>
    <name evidence="1" type="ORF">Q4535_06010</name>
</gene>
<proteinExistence type="predicted"/>
<dbReference type="SMART" id="SM00855">
    <property type="entry name" value="PGAM"/>
    <property type="match status" value="1"/>
</dbReference>
<name>A0AAP4TYX0_9GAMM</name>
<evidence type="ECO:0000313" key="1">
    <source>
        <dbReference type="EMBL" id="MDO6671671.1"/>
    </source>
</evidence>